<sequence length="116" mass="12718">MASTKGVSHLMDAAGRQMNACGVCNTTTDSVRQLLGEVVRDILMNGYPDQQGYLALWCGNKNGTISVRVTDHGMPRNIFEEPENPVAGRIRAEMDESSYVSVAGENILQMKRADTR</sequence>
<gene>
    <name evidence="1" type="ORF">OU421_08400</name>
</gene>
<dbReference type="AlphaFoldDB" id="A0A9X9S2C2"/>
<dbReference type="RefSeq" id="WP_268185650.1">
    <property type="nucleotide sequence ID" value="NZ_CP113361.1"/>
</dbReference>
<proteinExistence type="predicted"/>
<accession>A0A9X9S2C2</accession>
<evidence type="ECO:0000313" key="1">
    <source>
        <dbReference type="EMBL" id="WAI00451.1"/>
    </source>
</evidence>
<dbReference type="KEGG" id="mou:OU421_08400"/>
<protein>
    <submittedName>
        <fullName evidence="1">Uncharacterized protein</fullName>
    </submittedName>
</protein>
<name>A0A9X9S2C2_METOG</name>
<evidence type="ECO:0000313" key="2">
    <source>
        <dbReference type="Proteomes" id="UP001163096"/>
    </source>
</evidence>
<dbReference type="EMBL" id="CP113361">
    <property type="protein sequence ID" value="WAI00451.1"/>
    <property type="molecule type" value="Genomic_DNA"/>
</dbReference>
<dbReference type="Proteomes" id="UP001163096">
    <property type="component" value="Chromosome"/>
</dbReference>
<dbReference type="GeneID" id="76835116"/>
<reference evidence="1" key="1">
    <citation type="submission" date="2022-11" db="EMBL/GenBank/DDBJ databases">
        <title>Complete genome sequence of Methanogenium organophilum DSM 3596.</title>
        <authorList>
            <person name="Chen S.-C."/>
            <person name="Lai S.-J."/>
            <person name="You Y.-T."/>
        </authorList>
    </citation>
    <scope>NUCLEOTIDE SEQUENCE</scope>
    <source>
        <strain evidence="1">DSM 3596</strain>
    </source>
</reference>
<organism evidence="1 2">
    <name type="scientific">Methanogenium organophilum</name>
    <dbReference type="NCBI Taxonomy" id="2199"/>
    <lineage>
        <taxon>Archaea</taxon>
        <taxon>Methanobacteriati</taxon>
        <taxon>Methanobacteriota</taxon>
        <taxon>Stenosarchaea group</taxon>
        <taxon>Methanomicrobia</taxon>
        <taxon>Methanomicrobiales</taxon>
        <taxon>Methanomicrobiaceae</taxon>
        <taxon>Methanogenium</taxon>
    </lineage>
</organism>
<keyword evidence="2" id="KW-1185">Reference proteome</keyword>